<keyword evidence="4" id="KW-1185">Reference proteome</keyword>
<reference evidence="4" key="1">
    <citation type="journal article" date="2019" name="Int. J. Syst. Evol. Microbiol.">
        <title>The Global Catalogue of Microorganisms (GCM) 10K type strain sequencing project: providing services to taxonomists for standard genome sequencing and annotation.</title>
        <authorList>
            <consortium name="The Broad Institute Genomics Platform"/>
            <consortium name="The Broad Institute Genome Sequencing Center for Infectious Disease"/>
            <person name="Wu L."/>
            <person name="Ma J."/>
        </authorList>
    </citation>
    <scope>NUCLEOTIDE SEQUENCE [LARGE SCALE GENOMIC DNA]</scope>
    <source>
        <strain evidence="4">CGMCC 1.18439</strain>
    </source>
</reference>
<organism evidence="3 4">
    <name type="scientific">Deinococcus piscis</name>
    <dbReference type="NCBI Taxonomy" id="394230"/>
    <lineage>
        <taxon>Bacteria</taxon>
        <taxon>Thermotogati</taxon>
        <taxon>Deinococcota</taxon>
        <taxon>Deinococci</taxon>
        <taxon>Deinococcales</taxon>
        <taxon>Deinococcaceae</taxon>
        <taxon>Deinococcus</taxon>
    </lineage>
</organism>
<protein>
    <submittedName>
        <fullName evidence="3">3'(2'),5'-bisphosphate nucleotidase CysQ</fullName>
    </submittedName>
</protein>
<dbReference type="InterPro" id="IPR020550">
    <property type="entry name" value="Inositol_monophosphatase_CS"/>
</dbReference>
<accession>A0ABQ3K8F4</accession>
<dbReference type="PROSITE" id="PS00630">
    <property type="entry name" value="IMP_2"/>
    <property type="match status" value="1"/>
</dbReference>
<keyword evidence="2" id="KW-0460">Magnesium</keyword>
<keyword evidence="1" id="KW-0479">Metal-binding</keyword>
<dbReference type="Proteomes" id="UP000632154">
    <property type="component" value="Unassembled WGS sequence"/>
</dbReference>
<comment type="caution">
    <text evidence="3">The sequence shown here is derived from an EMBL/GenBank/DDBJ whole genome shotgun (WGS) entry which is preliminary data.</text>
</comment>
<dbReference type="SUPFAM" id="SSF56655">
    <property type="entry name" value="Carbohydrate phosphatase"/>
    <property type="match status" value="1"/>
</dbReference>
<dbReference type="Gene3D" id="3.30.540.10">
    <property type="entry name" value="Fructose-1,6-Bisphosphatase, subunit A, domain 1"/>
    <property type="match status" value="1"/>
</dbReference>
<dbReference type="EMBL" id="BNAL01000009">
    <property type="protein sequence ID" value="GHF99932.1"/>
    <property type="molecule type" value="Genomic_DNA"/>
</dbReference>
<name>A0ABQ3K8F4_9DEIO</name>
<evidence type="ECO:0000256" key="1">
    <source>
        <dbReference type="ARBA" id="ARBA00022723"/>
    </source>
</evidence>
<dbReference type="RefSeq" id="WP_229838905.1">
    <property type="nucleotide sequence ID" value="NZ_BNAL01000009.1"/>
</dbReference>
<gene>
    <name evidence="3" type="ORF">GCM10017783_09980</name>
</gene>
<dbReference type="InterPro" id="IPR000760">
    <property type="entry name" value="Inositol_monophosphatase-like"/>
</dbReference>
<proteinExistence type="predicted"/>
<sequence length="331" mass="35830">MPDVSAVLAVREVLNTAEHLARQAGDLVRRLRQGTLNVDYKTGADDPVTEADRAASQLLMRELAAAFPEDGLLSEEEADSAGRLSRERVWLIDPIDGTKEYAEGSPDYCVSIGLAVAGEPVLGVIYAPETDELFSGALGLGAFKNGQPALHHSAAPYVIATSVTETDRELKDLPLAGMRPSGSTALKLARIAAGEADATFTMSPRAEWDIAAGHALLRAQGGDLTRRDGQPVRYNQPKPYLEQGLLAGHPAALAWLRAELLRLDVPNAVLALEPDAQGQRRHVRRAGKRELAWLVTAQDERGETVVLDMGGDAFHLERLTRDVRRGRDSLR</sequence>
<evidence type="ECO:0000256" key="2">
    <source>
        <dbReference type="ARBA" id="ARBA00022842"/>
    </source>
</evidence>
<evidence type="ECO:0000313" key="3">
    <source>
        <dbReference type="EMBL" id="GHF99932.1"/>
    </source>
</evidence>
<dbReference type="PANTHER" id="PTHR20854">
    <property type="entry name" value="INOSITOL MONOPHOSPHATASE"/>
    <property type="match status" value="1"/>
</dbReference>
<evidence type="ECO:0000313" key="4">
    <source>
        <dbReference type="Proteomes" id="UP000632154"/>
    </source>
</evidence>
<dbReference type="PRINTS" id="PR00377">
    <property type="entry name" value="IMPHPHTASES"/>
</dbReference>
<dbReference type="CDD" id="cd01638">
    <property type="entry name" value="CysQ"/>
    <property type="match status" value="1"/>
</dbReference>
<dbReference type="Gene3D" id="3.40.190.80">
    <property type="match status" value="1"/>
</dbReference>
<dbReference type="PANTHER" id="PTHR20854:SF4">
    <property type="entry name" value="INOSITOL-1-MONOPHOSPHATASE-RELATED"/>
    <property type="match status" value="1"/>
</dbReference>
<dbReference type="Pfam" id="PF00459">
    <property type="entry name" value="Inositol_P"/>
    <property type="match status" value="1"/>
</dbReference>